<gene>
    <name evidence="2" type="ORF">UFOVP392_21</name>
</gene>
<organism evidence="2">
    <name type="scientific">uncultured Caudovirales phage</name>
    <dbReference type="NCBI Taxonomy" id="2100421"/>
    <lineage>
        <taxon>Viruses</taxon>
        <taxon>Duplodnaviria</taxon>
        <taxon>Heunggongvirae</taxon>
        <taxon>Uroviricota</taxon>
        <taxon>Caudoviricetes</taxon>
        <taxon>Peduoviridae</taxon>
        <taxon>Maltschvirus</taxon>
        <taxon>Maltschvirus maltsch</taxon>
    </lineage>
</organism>
<keyword evidence="1" id="KW-1133">Transmembrane helix</keyword>
<evidence type="ECO:0000313" key="2">
    <source>
        <dbReference type="EMBL" id="CAB5223944.1"/>
    </source>
</evidence>
<sequence length="79" mass="9065">MKTIKFLFSDLNQDERQFIGGAAIMVAGLAFLFWLTTTVSKPMVDQPTIDSQVHVEPSYELPTSFNKYMNHVYNDKYGK</sequence>
<name>A0A6J7X6F3_9CAUD</name>
<dbReference type="EMBL" id="LR798322">
    <property type="protein sequence ID" value="CAB5223944.1"/>
    <property type="molecule type" value="Genomic_DNA"/>
</dbReference>
<reference evidence="2" key="1">
    <citation type="submission" date="2020-05" db="EMBL/GenBank/DDBJ databases">
        <authorList>
            <person name="Chiriac C."/>
            <person name="Salcher M."/>
            <person name="Ghai R."/>
            <person name="Kavagutti S V."/>
        </authorList>
    </citation>
    <scope>NUCLEOTIDE SEQUENCE</scope>
</reference>
<evidence type="ECO:0000256" key="1">
    <source>
        <dbReference type="SAM" id="Phobius"/>
    </source>
</evidence>
<accession>A0A6J7X6F3</accession>
<feature type="transmembrane region" description="Helical" evidence="1">
    <location>
        <begin position="18"/>
        <end position="36"/>
    </location>
</feature>
<proteinExistence type="predicted"/>
<keyword evidence="1" id="KW-0472">Membrane</keyword>
<protein>
    <submittedName>
        <fullName evidence="2">Uncharacterized protein</fullName>
    </submittedName>
</protein>
<keyword evidence="1" id="KW-0812">Transmembrane</keyword>